<keyword evidence="13" id="KW-0239">DNA-directed DNA polymerase</keyword>
<keyword evidence="7" id="KW-0255">Endonuclease</keyword>
<evidence type="ECO:0000256" key="16">
    <source>
        <dbReference type="SAM" id="Coils"/>
    </source>
</evidence>
<feature type="region of interest" description="Disordered" evidence="17">
    <location>
        <begin position="433"/>
        <end position="456"/>
    </location>
</feature>
<evidence type="ECO:0000256" key="6">
    <source>
        <dbReference type="ARBA" id="ARBA00022750"/>
    </source>
</evidence>
<keyword evidence="8" id="KW-0378">Hydrolase</keyword>
<dbReference type="GO" id="GO:0004519">
    <property type="term" value="F:endonuclease activity"/>
    <property type="evidence" value="ECO:0007669"/>
    <property type="project" value="UniProtKB-KW"/>
</dbReference>
<dbReference type="PANTHER" id="PTHR37984">
    <property type="entry name" value="PROTEIN CBG26694"/>
    <property type="match status" value="1"/>
</dbReference>
<evidence type="ECO:0000256" key="15">
    <source>
        <dbReference type="ARBA" id="ARBA00023172"/>
    </source>
</evidence>
<dbReference type="GO" id="GO:0006508">
    <property type="term" value="P:proteolysis"/>
    <property type="evidence" value="ECO:0007669"/>
    <property type="project" value="UniProtKB-KW"/>
</dbReference>
<evidence type="ECO:0000259" key="18">
    <source>
        <dbReference type="PROSITE" id="PS50994"/>
    </source>
</evidence>
<dbReference type="GO" id="GO:0003887">
    <property type="term" value="F:DNA-directed DNA polymerase activity"/>
    <property type="evidence" value="ECO:0007669"/>
    <property type="project" value="UniProtKB-KW"/>
</dbReference>
<keyword evidence="3" id="KW-0548">Nucleotidyltransferase</keyword>
<dbReference type="GO" id="GO:0046872">
    <property type="term" value="F:metal ion binding"/>
    <property type="evidence" value="ECO:0007669"/>
    <property type="project" value="UniProtKB-KW"/>
</dbReference>
<keyword evidence="11" id="KW-0229">DNA integration</keyword>
<dbReference type="PROSITE" id="PS50994">
    <property type="entry name" value="INTEGRASE"/>
    <property type="match status" value="1"/>
</dbReference>
<comment type="caution">
    <text evidence="19">The sequence shown here is derived from an EMBL/GenBank/DDBJ whole genome shotgun (WGS) entry which is preliminary data.</text>
</comment>
<accession>A0A8X7STD9</accession>
<dbReference type="GO" id="GO:0004190">
    <property type="term" value="F:aspartic-type endopeptidase activity"/>
    <property type="evidence" value="ECO:0007669"/>
    <property type="project" value="UniProtKB-KW"/>
</dbReference>
<organism evidence="19 20">
    <name type="scientific">Tilletia controversa</name>
    <name type="common">dwarf bunt fungus</name>
    <dbReference type="NCBI Taxonomy" id="13291"/>
    <lineage>
        <taxon>Eukaryota</taxon>
        <taxon>Fungi</taxon>
        <taxon>Dikarya</taxon>
        <taxon>Basidiomycota</taxon>
        <taxon>Ustilaginomycotina</taxon>
        <taxon>Exobasidiomycetes</taxon>
        <taxon>Tilletiales</taxon>
        <taxon>Tilletiaceae</taxon>
        <taxon>Tilletia</taxon>
    </lineage>
</organism>
<dbReference type="GO" id="GO:0005634">
    <property type="term" value="C:nucleus"/>
    <property type="evidence" value="ECO:0007669"/>
    <property type="project" value="UniProtKB-ARBA"/>
</dbReference>
<sequence>MVGVVAGGPTLLNFSSILADVEAGRDSPWSLSEGLLVRRADGRVVLPEGGIPELLRSVHDEAGHFGFTKTWLAISLHFWRPGLATAVRGWVRHCSVCQAVKVPRRVGSLRVDDDPQVAFEEIAVDLLLGMPTCRNGIDSVLVILDVFSRMVLLQPCSKDISAAGVATVISDRVLRMVWRPRRITSDSEAKMVGRDMQALAASLGAVLTPSPPHHQQANVVERFIQTVQVTLRTMCLESARSWDRKVVPAVELALNSSPNISTGHRPFDLVFIFHPDVVHALFDAPEHDGVRLFDERLAAASERLAEARETMEAARAVQKQRYDRRRRPLPVLAVGDLVWVRLGDRPVPGVSTSKLVSKKLGPYPVAEVLSAHRVRLALPSSLRIQAEFAVEQLDPLPTNRDPFASVRARAADVAIDSDDNAEVVDGSGDEAVESVEHDVGGQSAPESGDTHGAARRPRRVLQLPRNLWDFETQQFAAAPVDVSDVFATPSSSPRVVDRDGRKVTMVERSVAFLSRLTSPTEKKMAAAELELCCLTWAFGRLAHLLEGALVTVVTDHAPLGRMLQSTGSIPYGPTISKCRAILMPHMENLRFVHKPGRKHTNADALSRLVVRPDPGRSALEGGDVLDGVD</sequence>
<dbReference type="GO" id="GO:0003677">
    <property type="term" value="F:DNA binding"/>
    <property type="evidence" value="ECO:0007669"/>
    <property type="project" value="UniProtKB-KW"/>
</dbReference>
<keyword evidence="16" id="KW-0175">Coiled coil</keyword>
<keyword evidence="4" id="KW-0540">Nuclease</keyword>
<keyword evidence="2" id="KW-0808">Transferase</keyword>
<evidence type="ECO:0000256" key="10">
    <source>
        <dbReference type="ARBA" id="ARBA00022884"/>
    </source>
</evidence>
<dbReference type="Pfam" id="PF24626">
    <property type="entry name" value="SH3_Tf2-1"/>
    <property type="match status" value="1"/>
</dbReference>
<dbReference type="InterPro" id="IPR041588">
    <property type="entry name" value="Integrase_H2C2"/>
</dbReference>
<dbReference type="SUPFAM" id="SSF53098">
    <property type="entry name" value="Ribonuclease H-like"/>
    <property type="match status" value="1"/>
</dbReference>
<keyword evidence="12" id="KW-0695">RNA-directed DNA polymerase</keyword>
<evidence type="ECO:0000256" key="9">
    <source>
        <dbReference type="ARBA" id="ARBA00022842"/>
    </source>
</evidence>
<proteinExistence type="predicted"/>
<dbReference type="Proteomes" id="UP000077684">
    <property type="component" value="Unassembled WGS sequence"/>
</dbReference>
<dbReference type="GO" id="GO:0015074">
    <property type="term" value="P:DNA integration"/>
    <property type="evidence" value="ECO:0007669"/>
    <property type="project" value="UniProtKB-KW"/>
</dbReference>
<protein>
    <recommendedName>
        <fullName evidence="18">Integrase catalytic domain-containing protein</fullName>
    </recommendedName>
</protein>
<dbReference type="Gene3D" id="3.30.420.10">
    <property type="entry name" value="Ribonuclease H-like superfamily/Ribonuclease H"/>
    <property type="match status" value="1"/>
</dbReference>
<evidence type="ECO:0000313" key="19">
    <source>
        <dbReference type="EMBL" id="KAE8240403.1"/>
    </source>
</evidence>
<evidence type="ECO:0000256" key="7">
    <source>
        <dbReference type="ARBA" id="ARBA00022759"/>
    </source>
</evidence>
<dbReference type="Pfam" id="PF17921">
    <property type="entry name" value="Integrase_H2C2"/>
    <property type="match status" value="1"/>
</dbReference>
<keyword evidence="20" id="KW-1185">Reference proteome</keyword>
<dbReference type="SUPFAM" id="SSF56672">
    <property type="entry name" value="DNA/RNA polymerases"/>
    <property type="match status" value="1"/>
</dbReference>
<dbReference type="InterPro" id="IPR012337">
    <property type="entry name" value="RNaseH-like_sf"/>
</dbReference>
<reference evidence="19" key="1">
    <citation type="submission" date="2016-04" db="EMBL/GenBank/DDBJ databases">
        <authorList>
            <person name="Nguyen H.D."/>
            <person name="Samba Siva P."/>
            <person name="Cullis J."/>
            <person name="Levesque C.A."/>
            <person name="Hambleton S."/>
        </authorList>
    </citation>
    <scope>NUCLEOTIDE SEQUENCE</scope>
    <source>
        <strain evidence="19">DAOMC 236426</strain>
    </source>
</reference>
<dbReference type="InterPro" id="IPR050951">
    <property type="entry name" value="Retrovirus_Pol_polyprotein"/>
</dbReference>
<dbReference type="InterPro" id="IPR036397">
    <property type="entry name" value="RNaseH_sf"/>
</dbReference>
<keyword evidence="10" id="KW-0694">RNA-binding</keyword>
<dbReference type="PANTHER" id="PTHR37984:SF5">
    <property type="entry name" value="PROTEIN NYNRIN-LIKE"/>
    <property type="match status" value="1"/>
</dbReference>
<evidence type="ECO:0000256" key="5">
    <source>
        <dbReference type="ARBA" id="ARBA00022723"/>
    </source>
</evidence>
<dbReference type="EMBL" id="LWDE02001461">
    <property type="protein sequence ID" value="KAE8240403.1"/>
    <property type="molecule type" value="Genomic_DNA"/>
</dbReference>
<keyword evidence="14" id="KW-0238">DNA-binding</keyword>
<dbReference type="InterPro" id="IPR056924">
    <property type="entry name" value="SH3_Tf2-1"/>
</dbReference>
<dbReference type="AlphaFoldDB" id="A0A8X7STD9"/>
<keyword evidence="1" id="KW-0645">Protease</keyword>
<gene>
    <name evidence="19" type="ORF">A4X06_0g7782</name>
</gene>
<dbReference type="InterPro" id="IPR043502">
    <property type="entry name" value="DNA/RNA_pol_sf"/>
</dbReference>
<dbReference type="Pfam" id="PF17917">
    <property type="entry name" value="RT_RNaseH"/>
    <property type="match status" value="1"/>
</dbReference>
<dbReference type="GO" id="GO:0003723">
    <property type="term" value="F:RNA binding"/>
    <property type="evidence" value="ECO:0007669"/>
    <property type="project" value="UniProtKB-KW"/>
</dbReference>
<feature type="domain" description="Integrase catalytic" evidence="18">
    <location>
        <begin position="111"/>
        <end position="274"/>
    </location>
</feature>
<evidence type="ECO:0000256" key="3">
    <source>
        <dbReference type="ARBA" id="ARBA00022695"/>
    </source>
</evidence>
<dbReference type="InterPro" id="IPR001584">
    <property type="entry name" value="Integrase_cat-core"/>
</dbReference>
<name>A0A8X7STD9_9BASI</name>
<keyword evidence="6" id="KW-0064">Aspartyl protease</keyword>
<evidence type="ECO:0000256" key="2">
    <source>
        <dbReference type="ARBA" id="ARBA00022679"/>
    </source>
</evidence>
<evidence type="ECO:0000256" key="4">
    <source>
        <dbReference type="ARBA" id="ARBA00022722"/>
    </source>
</evidence>
<keyword evidence="5" id="KW-0479">Metal-binding</keyword>
<evidence type="ECO:0000256" key="13">
    <source>
        <dbReference type="ARBA" id="ARBA00022932"/>
    </source>
</evidence>
<dbReference type="Gene3D" id="1.10.340.70">
    <property type="match status" value="1"/>
</dbReference>
<evidence type="ECO:0000256" key="11">
    <source>
        <dbReference type="ARBA" id="ARBA00022908"/>
    </source>
</evidence>
<evidence type="ECO:0000313" key="20">
    <source>
        <dbReference type="Proteomes" id="UP000077684"/>
    </source>
</evidence>
<dbReference type="GO" id="GO:0006310">
    <property type="term" value="P:DNA recombination"/>
    <property type="evidence" value="ECO:0007669"/>
    <property type="project" value="UniProtKB-KW"/>
</dbReference>
<evidence type="ECO:0000256" key="17">
    <source>
        <dbReference type="SAM" id="MobiDB-lite"/>
    </source>
</evidence>
<keyword evidence="9" id="KW-0460">Magnesium</keyword>
<evidence type="ECO:0000256" key="14">
    <source>
        <dbReference type="ARBA" id="ARBA00023125"/>
    </source>
</evidence>
<dbReference type="GO" id="GO:0003964">
    <property type="term" value="F:RNA-directed DNA polymerase activity"/>
    <property type="evidence" value="ECO:0007669"/>
    <property type="project" value="UniProtKB-KW"/>
</dbReference>
<reference evidence="19" key="2">
    <citation type="journal article" date="2019" name="IMA Fungus">
        <title>Genome sequencing and comparison of five Tilletia species to identify candidate genes for the detection of regulated species infecting wheat.</title>
        <authorList>
            <person name="Nguyen H.D.T."/>
            <person name="Sultana T."/>
            <person name="Kesanakurti P."/>
            <person name="Hambleton S."/>
        </authorList>
    </citation>
    <scope>NUCLEOTIDE SEQUENCE</scope>
    <source>
        <strain evidence="19">DAOMC 236426</strain>
    </source>
</reference>
<evidence type="ECO:0000256" key="12">
    <source>
        <dbReference type="ARBA" id="ARBA00022918"/>
    </source>
</evidence>
<evidence type="ECO:0000256" key="8">
    <source>
        <dbReference type="ARBA" id="ARBA00022801"/>
    </source>
</evidence>
<feature type="coiled-coil region" evidence="16">
    <location>
        <begin position="290"/>
        <end position="317"/>
    </location>
</feature>
<dbReference type="InterPro" id="IPR041373">
    <property type="entry name" value="RT_RNaseH"/>
</dbReference>
<keyword evidence="15" id="KW-0233">DNA recombination</keyword>
<evidence type="ECO:0000256" key="1">
    <source>
        <dbReference type="ARBA" id="ARBA00022670"/>
    </source>
</evidence>